<gene>
    <name evidence="2" type="ORF">NCTC9128_05773</name>
</gene>
<keyword evidence="1" id="KW-1133">Transmembrane helix</keyword>
<evidence type="ECO:0000256" key="1">
    <source>
        <dbReference type="SAM" id="Phobius"/>
    </source>
</evidence>
<accession>A0A2X3GST6</accession>
<keyword evidence="1" id="KW-0472">Membrane</keyword>
<dbReference type="EMBL" id="UAWN01000014">
    <property type="protein sequence ID" value="SQC39629.1"/>
    <property type="molecule type" value="Genomic_DNA"/>
</dbReference>
<proteinExistence type="predicted"/>
<dbReference type="Proteomes" id="UP000251088">
    <property type="component" value="Unassembled WGS sequence"/>
</dbReference>
<protein>
    <submittedName>
        <fullName evidence="2">Uncharacterized protein</fullName>
    </submittedName>
</protein>
<evidence type="ECO:0000313" key="3">
    <source>
        <dbReference type="Proteomes" id="UP000251088"/>
    </source>
</evidence>
<keyword evidence="1" id="KW-0812">Transmembrane</keyword>
<feature type="transmembrane region" description="Helical" evidence="1">
    <location>
        <begin position="6"/>
        <end position="23"/>
    </location>
</feature>
<sequence length="37" mass="4497">MMSFIFQVTPAIGWIFFSFRLFIEKTKCKYNLLLFSE</sequence>
<reference evidence="2 3" key="1">
    <citation type="submission" date="2018-06" db="EMBL/GenBank/DDBJ databases">
        <authorList>
            <consortium name="Pathogen Informatics"/>
            <person name="Doyle S."/>
        </authorList>
    </citation>
    <scope>NUCLEOTIDE SEQUENCE [LARGE SCALE GENOMIC DNA]</scope>
    <source>
        <strain evidence="2 3">NCTC9128</strain>
    </source>
</reference>
<dbReference type="AlphaFoldDB" id="A0A2X3GST6"/>
<organism evidence="2 3">
    <name type="scientific">Klebsiella pneumoniae</name>
    <dbReference type="NCBI Taxonomy" id="573"/>
    <lineage>
        <taxon>Bacteria</taxon>
        <taxon>Pseudomonadati</taxon>
        <taxon>Pseudomonadota</taxon>
        <taxon>Gammaproteobacteria</taxon>
        <taxon>Enterobacterales</taxon>
        <taxon>Enterobacteriaceae</taxon>
        <taxon>Klebsiella/Raoultella group</taxon>
        <taxon>Klebsiella</taxon>
        <taxon>Klebsiella pneumoniae complex</taxon>
    </lineage>
</organism>
<name>A0A2X3GST6_KLEPN</name>
<evidence type="ECO:0000313" key="2">
    <source>
        <dbReference type="EMBL" id="SQC39629.1"/>
    </source>
</evidence>